<reference key="1">
    <citation type="journal article" date="2019" name="Genes (Basel)">
        <title>A High-Quality De novo Genome Assembly from a Single Mosquito Using PacBio Sequencing.</title>
        <authorList>
            <person name="Kingan S.B."/>
            <person name="Heaton H."/>
            <person name="Cudini J."/>
            <person name="Lambert C.C."/>
            <person name="Baybayan P."/>
            <person name="Galvin B.D."/>
            <person name="Durbin R."/>
            <person name="Korlach J."/>
            <person name="Lawniczak M.K.N."/>
        </authorList>
    </citation>
    <scope>NUCLEOTIDE SEQUENCE [LARGE SCALE GENOMIC DNA]</scope>
    <source>
        <strain>Mali-NIH</strain>
    </source>
</reference>
<protein>
    <submittedName>
        <fullName evidence="3">Secreted protein</fullName>
    </submittedName>
</protein>
<evidence type="ECO:0000256" key="1">
    <source>
        <dbReference type="SAM" id="MobiDB-lite"/>
    </source>
</evidence>
<feature type="compositionally biased region" description="Low complexity" evidence="1">
    <location>
        <begin position="19"/>
        <end position="34"/>
    </location>
</feature>
<keyword evidence="2" id="KW-0732">Signal</keyword>
<dbReference type="AlphaFoldDB" id="A0A6E8W8Y6"/>
<accession>A0A6E8W8Y6</accession>
<feature type="signal peptide" evidence="2">
    <location>
        <begin position="1"/>
        <end position="22"/>
    </location>
</feature>
<evidence type="ECO:0000313" key="3">
    <source>
        <dbReference type="EnsemblMetazoa" id="ACON028493-PA"/>
    </source>
</evidence>
<dbReference type="VEuPathDB" id="VectorBase:ACON028493"/>
<evidence type="ECO:0000313" key="4">
    <source>
        <dbReference type="Proteomes" id="UP001105220"/>
    </source>
</evidence>
<feature type="chain" id="PRO_5026317917" evidence="2">
    <location>
        <begin position="23"/>
        <end position="73"/>
    </location>
</feature>
<keyword evidence="4" id="KW-1185">Reference proteome</keyword>
<evidence type="ECO:0000256" key="2">
    <source>
        <dbReference type="SAM" id="SignalP"/>
    </source>
</evidence>
<name>A0A6E8W8Y6_ANOCL</name>
<organism evidence="3 4">
    <name type="scientific">Anopheles coluzzii</name>
    <name type="common">African malaria mosquito</name>
    <dbReference type="NCBI Taxonomy" id="1518534"/>
    <lineage>
        <taxon>Eukaryota</taxon>
        <taxon>Metazoa</taxon>
        <taxon>Ecdysozoa</taxon>
        <taxon>Arthropoda</taxon>
        <taxon>Hexapoda</taxon>
        <taxon>Insecta</taxon>
        <taxon>Pterygota</taxon>
        <taxon>Neoptera</taxon>
        <taxon>Endopterygota</taxon>
        <taxon>Diptera</taxon>
        <taxon>Nematocera</taxon>
        <taxon>Culicoidea</taxon>
        <taxon>Culicidae</taxon>
        <taxon>Anophelinae</taxon>
        <taxon>Anopheles</taxon>
    </lineage>
</organism>
<reference evidence="3" key="2">
    <citation type="submission" date="2020-05" db="UniProtKB">
        <authorList>
            <consortium name="EnsemblMetazoa"/>
        </authorList>
    </citation>
    <scope>IDENTIFICATION</scope>
    <source>
        <strain evidence="3">Ngousso</strain>
    </source>
</reference>
<feature type="region of interest" description="Disordered" evidence="1">
    <location>
        <begin position="19"/>
        <end position="73"/>
    </location>
</feature>
<dbReference type="EnsemblMetazoa" id="ACON028493-RA">
    <property type="protein sequence ID" value="ACON028493-PA"/>
    <property type="gene ID" value="ACON028493"/>
</dbReference>
<dbReference type="Proteomes" id="UP001105220">
    <property type="component" value="Unplaced"/>
</dbReference>
<proteinExistence type="predicted"/>
<sequence>MCPGTVVVRGILVALCVPSSSSSTSSSSCAPCTAVHRQRHHGRPCAAVPAERSKRARHHGRPLLSRTSTPQRP</sequence>